<gene>
    <name evidence="1" type="ORF">MLD38_037128</name>
</gene>
<comment type="caution">
    <text evidence="1">The sequence shown here is derived from an EMBL/GenBank/DDBJ whole genome shotgun (WGS) entry which is preliminary data.</text>
</comment>
<sequence length="266" mass="27715">MIHRGPPFCALFMFLCLCMSSGAVKQEERVLANLETEEVQMSSVFDGQRDAIPIVNPTTPTTTTPPVAFASPSPPTALMTPINQVTTPTTGTGGAWCIAIPSASPTTLQVALDYACGYGGADCSAIQPGASCYDPNTVQDHASYAFNDYYQKNPIPTSCVFGGVAQLAYSDPSHDNCHFATTTSTTTTPPATVTPSPVVVTPSPMIVSPPPPVYYTPTTTVPGSPTIYGVAEPTGSPSSAISIRSSTLIVLIMTCLIGSMVIGYGF</sequence>
<dbReference type="Proteomes" id="UP001057402">
    <property type="component" value="Chromosome 11"/>
</dbReference>
<reference evidence="2" key="1">
    <citation type="journal article" date="2023" name="Front. Plant Sci.">
        <title>Chromosomal-level genome assembly of Melastoma candidum provides insights into trichome evolution.</title>
        <authorList>
            <person name="Zhong Y."/>
            <person name="Wu W."/>
            <person name="Sun C."/>
            <person name="Zou P."/>
            <person name="Liu Y."/>
            <person name="Dai S."/>
            <person name="Zhou R."/>
        </authorList>
    </citation>
    <scope>NUCLEOTIDE SEQUENCE [LARGE SCALE GENOMIC DNA]</scope>
</reference>
<protein>
    <submittedName>
        <fullName evidence="1">Uncharacterized protein</fullName>
    </submittedName>
</protein>
<keyword evidence="2" id="KW-1185">Reference proteome</keyword>
<proteinExistence type="predicted"/>
<evidence type="ECO:0000313" key="1">
    <source>
        <dbReference type="EMBL" id="KAI4312305.1"/>
    </source>
</evidence>
<accession>A0ACB9LNN6</accession>
<name>A0ACB9LNN6_9MYRT</name>
<evidence type="ECO:0000313" key="2">
    <source>
        <dbReference type="Proteomes" id="UP001057402"/>
    </source>
</evidence>
<dbReference type="EMBL" id="CM042890">
    <property type="protein sequence ID" value="KAI4312305.1"/>
    <property type="molecule type" value="Genomic_DNA"/>
</dbReference>
<organism evidence="1 2">
    <name type="scientific">Melastoma candidum</name>
    <dbReference type="NCBI Taxonomy" id="119954"/>
    <lineage>
        <taxon>Eukaryota</taxon>
        <taxon>Viridiplantae</taxon>
        <taxon>Streptophyta</taxon>
        <taxon>Embryophyta</taxon>
        <taxon>Tracheophyta</taxon>
        <taxon>Spermatophyta</taxon>
        <taxon>Magnoliopsida</taxon>
        <taxon>eudicotyledons</taxon>
        <taxon>Gunneridae</taxon>
        <taxon>Pentapetalae</taxon>
        <taxon>rosids</taxon>
        <taxon>malvids</taxon>
        <taxon>Myrtales</taxon>
        <taxon>Melastomataceae</taxon>
        <taxon>Melastomatoideae</taxon>
        <taxon>Melastomateae</taxon>
        <taxon>Melastoma</taxon>
    </lineage>
</organism>